<dbReference type="AlphaFoldDB" id="A0A1F8FUB9"/>
<sequence length="224" mass="25942">MPKLIFDIETVGVEFDSLDDTSKKFLFLRAKDDREREVIKEELGISPLTGRIISIGVLNPETGKGAAYYQQQNGETEETDGNMTLVPCQDEKDILRRFWEVATHYDQFITFNGHSFDVPYLTIRSAALKVKPTKNLIGNRYWDKPHLDVYDRLTNFGAVRFKRSLHLWCMAFGINSSKGGEVDGPEVAQFFKDKKCREIAKYCYDDLVATKELYDYWEKYMCAK</sequence>
<comment type="caution">
    <text evidence="2">The sequence shown here is derived from an EMBL/GenBank/DDBJ whole genome shotgun (WGS) entry which is preliminary data.</text>
</comment>
<dbReference type="Proteomes" id="UP000178117">
    <property type="component" value="Unassembled WGS sequence"/>
</dbReference>
<evidence type="ECO:0000313" key="2">
    <source>
        <dbReference type="EMBL" id="OGN16767.1"/>
    </source>
</evidence>
<dbReference type="Pfam" id="PF10108">
    <property type="entry name" value="DNA_pol_B_exo2"/>
    <property type="match status" value="1"/>
</dbReference>
<dbReference type="Gene3D" id="3.30.420.10">
    <property type="entry name" value="Ribonuclease H-like superfamily/Ribonuclease H"/>
    <property type="match status" value="1"/>
</dbReference>
<protein>
    <recommendedName>
        <fullName evidence="1">Predicted 3'-5' exonuclease PolB-like domain-containing protein</fullName>
    </recommendedName>
</protein>
<gene>
    <name evidence="2" type="ORF">A3C88_00160</name>
</gene>
<dbReference type="GO" id="GO:0003676">
    <property type="term" value="F:nucleic acid binding"/>
    <property type="evidence" value="ECO:0007669"/>
    <property type="project" value="InterPro"/>
</dbReference>
<name>A0A1F8FUB9_9BACT</name>
<dbReference type="InterPro" id="IPR036397">
    <property type="entry name" value="RNaseH_sf"/>
</dbReference>
<reference evidence="2 3" key="1">
    <citation type="journal article" date="2016" name="Nat. Commun.">
        <title>Thousands of microbial genomes shed light on interconnected biogeochemical processes in an aquifer system.</title>
        <authorList>
            <person name="Anantharaman K."/>
            <person name="Brown C.T."/>
            <person name="Hug L.A."/>
            <person name="Sharon I."/>
            <person name="Castelle C.J."/>
            <person name="Probst A.J."/>
            <person name="Thomas B.C."/>
            <person name="Singh A."/>
            <person name="Wilkins M.J."/>
            <person name="Karaoz U."/>
            <person name="Brodie E.L."/>
            <person name="Williams K.H."/>
            <person name="Hubbard S.S."/>
            <person name="Banfield J.F."/>
        </authorList>
    </citation>
    <scope>NUCLEOTIDE SEQUENCE [LARGE SCALE GENOMIC DNA]</scope>
</reference>
<organism evidence="2 3">
    <name type="scientific">Candidatus Yanofskybacteria bacterium RIFCSPHIGHO2_02_FULL_50_12</name>
    <dbReference type="NCBI Taxonomy" id="1802685"/>
    <lineage>
        <taxon>Bacteria</taxon>
        <taxon>Candidatus Yanofskyibacteriota</taxon>
    </lineage>
</organism>
<dbReference type="InterPro" id="IPR019288">
    <property type="entry name" value="3'-5'_exonuclease_PolB-like"/>
</dbReference>
<dbReference type="InterPro" id="IPR012337">
    <property type="entry name" value="RNaseH-like_sf"/>
</dbReference>
<dbReference type="EMBL" id="MGJZ01000025">
    <property type="protein sequence ID" value="OGN16767.1"/>
    <property type="molecule type" value="Genomic_DNA"/>
</dbReference>
<evidence type="ECO:0000259" key="1">
    <source>
        <dbReference type="Pfam" id="PF10108"/>
    </source>
</evidence>
<feature type="domain" description="Predicted 3'-5' exonuclease PolB-like" evidence="1">
    <location>
        <begin position="88"/>
        <end position="214"/>
    </location>
</feature>
<accession>A0A1F8FUB9</accession>
<dbReference type="SUPFAM" id="SSF53098">
    <property type="entry name" value="Ribonuclease H-like"/>
    <property type="match status" value="1"/>
</dbReference>
<evidence type="ECO:0000313" key="3">
    <source>
        <dbReference type="Proteomes" id="UP000178117"/>
    </source>
</evidence>
<dbReference type="STRING" id="1802685.A3C88_00160"/>
<proteinExistence type="predicted"/>